<dbReference type="Pfam" id="PF13174">
    <property type="entry name" value="TPR_6"/>
    <property type="match status" value="1"/>
</dbReference>
<feature type="transmembrane region" description="Helical" evidence="3">
    <location>
        <begin position="151"/>
        <end position="171"/>
    </location>
</feature>
<reference evidence="5 6" key="1">
    <citation type="submission" date="2021-06" db="EMBL/GenBank/DDBJ databases">
        <title>Complete genome of Haloferula helveola possessing various polysaccharide degrading enzymes.</title>
        <authorList>
            <person name="Takami H."/>
            <person name="Huang C."/>
            <person name="Hamasaki K."/>
        </authorList>
    </citation>
    <scope>NUCLEOTIDE SEQUENCE [LARGE SCALE GENOMIC DNA]</scope>
    <source>
        <strain evidence="5 6">CN-1</strain>
    </source>
</reference>
<keyword evidence="3" id="KW-1133">Transmembrane helix</keyword>
<dbReference type="SMART" id="SM00710">
    <property type="entry name" value="PbH1"/>
    <property type="match status" value="6"/>
</dbReference>
<dbReference type="SUPFAM" id="SSF48452">
    <property type="entry name" value="TPR-like"/>
    <property type="match status" value="1"/>
</dbReference>
<organism evidence="5 6">
    <name type="scientific">Haloferula helveola</name>
    <dbReference type="NCBI Taxonomy" id="490095"/>
    <lineage>
        <taxon>Bacteria</taxon>
        <taxon>Pseudomonadati</taxon>
        <taxon>Verrucomicrobiota</taxon>
        <taxon>Verrucomicrobiia</taxon>
        <taxon>Verrucomicrobiales</taxon>
        <taxon>Verrucomicrobiaceae</taxon>
        <taxon>Haloferula</taxon>
    </lineage>
</organism>
<dbReference type="InterPro" id="IPR006626">
    <property type="entry name" value="PbH1"/>
</dbReference>
<evidence type="ECO:0000256" key="1">
    <source>
        <dbReference type="ARBA" id="ARBA00022737"/>
    </source>
</evidence>
<evidence type="ECO:0000259" key="4">
    <source>
        <dbReference type="Pfam" id="PF13229"/>
    </source>
</evidence>
<dbReference type="InterPro" id="IPR051550">
    <property type="entry name" value="SCF-Subunits/Alg-Epimerases"/>
</dbReference>
<feature type="domain" description="Right handed beta helix" evidence="4">
    <location>
        <begin position="491"/>
        <end position="632"/>
    </location>
</feature>
<keyword evidence="1" id="KW-0677">Repeat</keyword>
<proteinExistence type="predicted"/>
<evidence type="ECO:0000313" key="6">
    <source>
        <dbReference type="Proteomes" id="UP001374893"/>
    </source>
</evidence>
<keyword evidence="3" id="KW-0472">Membrane</keyword>
<gene>
    <name evidence="5" type="ORF">HAHE_43080</name>
</gene>
<dbReference type="EMBL" id="AP024702">
    <property type="protein sequence ID" value="BCX50400.1"/>
    <property type="molecule type" value="Genomic_DNA"/>
</dbReference>
<evidence type="ECO:0000313" key="5">
    <source>
        <dbReference type="EMBL" id="BCX50400.1"/>
    </source>
</evidence>
<keyword evidence="3" id="KW-0812">Transmembrane</keyword>
<sequence>MEEAKSVLGLGAEEDPVTRMGEFAEARERLADLVRNAPNETIATRYQEGLQEFDRAMAAVREEAERRRQEKVAAMMALVPGSVTGKSVSTKREDFHSTPVPPKKPVADPAPPQAESEVAPAVQAGPSDTPVDPEEEYNEPEPESTGLGLRVALYLMLFLVIGGAGGGWLYFHIQAEKDVRRQMEMANLERLAAKLVDGRSWKEAKEAYLQIEKLSPGSEVVLTGLRSIEFGMREEQEQFVGYWSGEALAAFEADRLDDAAAAAEKVLKKYPNESEVLELRDKIESARVSQVRTQWTEAIRAAVEIRNWEQAESGLSALAGELPGDELIRTLGKEIAAAKEKQQQEFGRARELAGAAKLRDQGAFDAQALEWMREAIALAPHDEEIRALYEKIASYTRTLRVPEDMATLKEALQGARDRDRVVLGEGVFEGGLAINVAVQLEGAGEGKTVLEAEAGEAPVITFGPGAKKATVSGVVFHKKGFDPAETRYPAVQLRGAEVSFADCVFLEASGHGLEVIESGVADALRCEFKGNGWDGAAAHGKDSRLVIRESRSTENYGHGFEVWDGGSASISECVAKGNSRAGILIDSAAEGIDLLANEVMGNREYGIVLAAGASGRVRGNSVYANKIGGMAVRFSAISMVVEKNRMEKNDGPGLILEQGLREDIYSDNVVRLNDGGNLVAGAQFEGNE</sequence>
<keyword evidence="6" id="KW-1185">Reference proteome</keyword>
<dbReference type="PANTHER" id="PTHR22990:SF15">
    <property type="entry name" value="F-BOX ONLY PROTEIN 10"/>
    <property type="match status" value="1"/>
</dbReference>
<feature type="compositionally biased region" description="Acidic residues" evidence="2">
    <location>
        <begin position="131"/>
        <end position="142"/>
    </location>
</feature>
<dbReference type="InterPro" id="IPR039448">
    <property type="entry name" value="Beta_helix"/>
</dbReference>
<name>A0ABN6H9X6_9BACT</name>
<feature type="compositionally biased region" description="Pro residues" evidence="2">
    <location>
        <begin position="99"/>
        <end position="112"/>
    </location>
</feature>
<dbReference type="InterPro" id="IPR019734">
    <property type="entry name" value="TPR_rpt"/>
</dbReference>
<protein>
    <recommendedName>
        <fullName evidence="4">Right handed beta helix domain-containing protein</fullName>
    </recommendedName>
</protein>
<dbReference type="Proteomes" id="UP001374893">
    <property type="component" value="Chromosome"/>
</dbReference>
<accession>A0ABN6H9X6</accession>
<dbReference type="SUPFAM" id="SSF51126">
    <property type="entry name" value="Pectin lyase-like"/>
    <property type="match status" value="1"/>
</dbReference>
<dbReference type="PANTHER" id="PTHR22990">
    <property type="entry name" value="F-BOX ONLY PROTEIN"/>
    <property type="match status" value="1"/>
</dbReference>
<dbReference type="Pfam" id="PF13229">
    <property type="entry name" value="Beta_helix"/>
    <property type="match status" value="1"/>
</dbReference>
<dbReference type="InterPro" id="IPR011990">
    <property type="entry name" value="TPR-like_helical_dom_sf"/>
</dbReference>
<feature type="region of interest" description="Disordered" evidence="2">
    <location>
        <begin position="83"/>
        <end position="143"/>
    </location>
</feature>
<dbReference type="Gene3D" id="2.160.20.10">
    <property type="entry name" value="Single-stranded right-handed beta-helix, Pectin lyase-like"/>
    <property type="match status" value="1"/>
</dbReference>
<dbReference type="InterPro" id="IPR012334">
    <property type="entry name" value="Pectin_lyas_fold"/>
</dbReference>
<evidence type="ECO:0000256" key="3">
    <source>
        <dbReference type="SAM" id="Phobius"/>
    </source>
</evidence>
<evidence type="ECO:0000256" key="2">
    <source>
        <dbReference type="SAM" id="MobiDB-lite"/>
    </source>
</evidence>
<dbReference type="InterPro" id="IPR011050">
    <property type="entry name" value="Pectin_lyase_fold/virulence"/>
</dbReference>